<evidence type="ECO:0000256" key="6">
    <source>
        <dbReference type="ARBA" id="ARBA00022803"/>
    </source>
</evidence>
<evidence type="ECO:0000256" key="3">
    <source>
        <dbReference type="ARBA" id="ARBA00022679"/>
    </source>
</evidence>
<dbReference type="Pfam" id="PF01129">
    <property type="entry name" value="ART"/>
    <property type="match status" value="1"/>
</dbReference>
<dbReference type="PANTHER" id="PTHR45641">
    <property type="entry name" value="TETRATRICOPEPTIDE REPEAT PROTEIN (AFU_ORTHOLOGUE AFUA_6G03870)"/>
    <property type="match status" value="1"/>
</dbReference>
<evidence type="ECO:0000256" key="5">
    <source>
        <dbReference type="ARBA" id="ARBA00022737"/>
    </source>
</evidence>
<dbReference type="Pfam" id="PF13181">
    <property type="entry name" value="TPR_8"/>
    <property type="match status" value="1"/>
</dbReference>
<comment type="caution">
    <text evidence="11">The sequence shown here is derived from an EMBL/GenBank/DDBJ whole genome shotgun (WGS) entry which is preliminary data.</text>
</comment>
<dbReference type="PROSITE" id="PS51996">
    <property type="entry name" value="TR_MART"/>
    <property type="match status" value="1"/>
</dbReference>
<dbReference type="SMART" id="SM00028">
    <property type="entry name" value="TPR"/>
    <property type="match status" value="8"/>
</dbReference>
<evidence type="ECO:0000256" key="4">
    <source>
        <dbReference type="ARBA" id="ARBA00022695"/>
    </source>
</evidence>
<keyword evidence="3 9" id="KW-0808">Transferase</keyword>
<accession>A0A818ZLW4</accession>
<dbReference type="EC" id="2.4.2.31" evidence="9"/>
<comment type="catalytic activity">
    <reaction evidence="7 9">
        <text>L-arginyl-[protein] + NAD(+) = N(omega)-(ADP-D-ribosyl)-L-arginyl-[protein] + nicotinamide + H(+)</text>
        <dbReference type="Rhea" id="RHEA:19149"/>
        <dbReference type="Rhea" id="RHEA-COMP:10532"/>
        <dbReference type="Rhea" id="RHEA-COMP:15087"/>
        <dbReference type="ChEBI" id="CHEBI:15378"/>
        <dbReference type="ChEBI" id="CHEBI:17154"/>
        <dbReference type="ChEBI" id="CHEBI:29965"/>
        <dbReference type="ChEBI" id="CHEBI:57540"/>
        <dbReference type="ChEBI" id="CHEBI:142554"/>
        <dbReference type="EC" id="2.4.2.31"/>
    </reaction>
</comment>
<dbReference type="PANTHER" id="PTHR45641:SF19">
    <property type="entry name" value="NEPHROCYSTIN-3"/>
    <property type="match status" value="1"/>
</dbReference>
<keyword evidence="5" id="KW-0677">Repeat</keyword>
<comment type="similarity">
    <text evidence="1 9">Belongs to the Arg-specific ADP-ribosyltransferase family.</text>
</comment>
<keyword evidence="9" id="KW-0521">NADP</keyword>
<proteinExistence type="inferred from homology"/>
<keyword evidence="6 8" id="KW-0802">TPR repeat</keyword>
<feature type="repeat" description="TPR" evidence="8">
    <location>
        <begin position="670"/>
        <end position="703"/>
    </location>
</feature>
<dbReference type="InterPro" id="IPR000768">
    <property type="entry name" value="ART"/>
</dbReference>
<evidence type="ECO:0000256" key="10">
    <source>
        <dbReference type="SAM" id="MobiDB-lite"/>
    </source>
</evidence>
<evidence type="ECO:0000313" key="12">
    <source>
        <dbReference type="Proteomes" id="UP000663874"/>
    </source>
</evidence>
<dbReference type="GO" id="GO:0016779">
    <property type="term" value="F:nucleotidyltransferase activity"/>
    <property type="evidence" value="ECO:0007669"/>
    <property type="project" value="UniProtKB-KW"/>
</dbReference>
<organism evidence="11 12">
    <name type="scientific">Rotaria sordida</name>
    <dbReference type="NCBI Taxonomy" id="392033"/>
    <lineage>
        <taxon>Eukaryota</taxon>
        <taxon>Metazoa</taxon>
        <taxon>Spiralia</taxon>
        <taxon>Gnathifera</taxon>
        <taxon>Rotifera</taxon>
        <taxon>Eurotatoria</taxon>
        <taxon>Bdelloidea</taxon>
        <taxon>Philodinida</taxon>
        <taxon>Philodinidae</taxon>
        <taxon>Rotaria</taxon>
    </lineage>
</organism>
<dbReference type="SUPFAM" id="SSF56399">
    <property type="entry name" value="ADP-ribosylation"/>
    <property type="match status" value="1"/>
</dbReference>
<evidence type="ECO:0000256" key="2">
    <source>
        <dbReference type="ARBA" id="ARBA00022676"/>
    </source>
</evidence>
<dbReference type="Pfam" id="PF13374">
    <property type="entry name" value="TPR_10"/>
    <property type="match status" value="1"/>
</dbReference>
<keyword evidence="4" id="KW-0548">Nucleotidyltransferase</keyword>
<feature type="region of interest" description="Disordered" evidence="10">
    <location>
        <begin position="1"/>
        <end position="68"/>
    </location>
</feature>
<dbReference type="Proteomes" id="UP000663874">
    <property type="component" value="Unassembled WGS sequence"/>
</dbReference>
<dbReference type="Gene3D" id="3.90.176.10">
    <property type="entry name" value="Toxin ADP-ribosyltransferase, Chain A, domain 1"/>
    <property type="match status" value="1"/>
</dbReference>
<dbReference type="PROSITE" id="PS50293">
    <property type="entry name" value="TPR_REGION"/>
    <property type="match status" value="2"/>
</dbReference>
<dbReference type="Gene3D" id="1.25.40.10">
    <property type="entry name" value="Tetratricopeptide repeat domain"/>
    <property type="match status" value="2"/>
</dbReference>
<sequence>MGCGSSSAVAIPPAQTGSQSNTNNQNTSIPSVNNNVVKRASSSSSQKSASIIKPPTPKKKAKSPSLHSEHELNEHIVIIWVDANIDQSKKKYHDSVTKLQRITSVIYTCTNAEQCINYIDNVDDKKVFLIVSDDLGEEIVPLVYDKPQLDSIYIFSQVKRQRLPWVNKWSQKIKHILFDMEDIFQKIKFDSGLVGSLTSISIIRRIDIPDLVGNELDQSYMYTQLLKEILLEMNHDYTSKTKLVEFCREKYTDNILQLNLIDEFNQEYNNTLAIPWYTKESFLYATLNRALREQDIETIMKMGFFLHDLHQRIVDIYNEQSKTRDDNKFMVYRGQGMTPDDIEKIQTSQGGLLSFNTFLSTTLNEKVSLQFAEKAYKNPNVIAVLFQMEINPKISSIPFAFIDKQSTFHYESEILFSMHTVFRIMGSQKLQERFWQVNLVLTSDNDEQLKNIADYMRKELGQGTPMDKLGHLMLKMGEFNQAEEIYAPQLDSTDEKNWRRHSHLNHQLGYVNSEKGDYKTALLFYEKALKSELDFLPSDDPSLATTYNNIAGVHESLGDYRSALSSYQKALDIKEKSLPPDHPALATTYSNIGLVHKTLADFASALSFYQKSLEIRQKTLPSNHPDFGTIYGNIGALHQDMGDYSTALKFYQQALDVQKKYLPPKHPDLATSYGNFGSIHSSMGDKSKALEYYEKAREIRELSLPNNHPDKANSYNCIGSVYSSMDDHTNALSYFEKALQIQKQAFPENHPDFANTYNNFGSIYSSMGDNQTALSYYQKSLEIRKLSLPPNHPDVATAYNNLGTIYSAMGNRHEALSSYEK</sequence>
<feature type="non-terminal residue" evidence="11">
    <location>
        <position position="821"/>
    </location>
</feature>
<dbReference type="GO" id="GO:0106274">
    <property type="term" value="F:NAD+-protein-arginine ADP-ribosyltransferase activity"/>
    <property type="evidence" value="ECO:0007669"/>
    <property type="project" value="UniProtKB-EC"/>
</dbReference>
<evidence type="ECO:0000256" key="7">
    <source>
        <dbReference type="ARBA" id="ARBA00047597"/>
    </source>
</evidence>
<evidence type="ECO:0000256" key="9">
    <source>
        <dbReference type="RuleBase" id="RU361228"/>
    </source>
</evidence>
<dbReference type="PROSITE" id="PS50005">
    <property type="entry name" value="TPR"/>
    <property type="match status" value="6"/>
</dbReference>
<feature type="repeat" description="TPR" evidence="8">
    <location>
        <begin position="628"/>
        <end position="661"/>
    </location>
</feature>
<name>A0A818ZLW4_9BILA</name>
<feature type="repeat" description="TPR" evidence="8">
    <location>
        <begin position="544"/>
        <end position="577"/>
    </location>
</feature>
<keyword evidence="2 9" id="KW-0328">Glycosyltransferase</keyword>
<keyword evidence="9" id="KW-0520">NAD</keyword>
<feature type="repeat" description="TPR" evidence="8">
    <location>
        <begin position="712"/>
        <end position="745"/>
    </location>
</feature>
<reference evidence="11" key="1">
    <citation type="submission" date="2021-02" db="EMBL/GenBank/DDBJ databases">
        <authorList>
            <person name="Nowell W R."/>
        </authorList>
    </citation>
    <scope>NUCLEOTIDE SEQUENCE</scope>
</reference>
<evidence type="ECO:0000256" key="1">
    <source>
        <dbReference type="ARBA" id="ARBA00009558"/>
    </source>
</evidence>
<dbReference type="AlphaFoldDB" id="A0A818ZLW4"/>
<protein>
    <recommendedName>
        <fullName evidence="9">NAD(P)(+)--arginine ADP-ribosyltransferase</fullName>
        <ecNumber evidence="9">2.4.2.31</ecNumber>
    </recommendedName>
    <alternativeName>
        <fullName evidence="9">Mono(ADP-ribosyl)transferase</fullName>
    </alternativeName>
</protein>
<feature type="compositionally biased region" description="Low complexity" evidence="10">
    <location>
        <begin position="15"/>
        <end position="53"/>
    </location>
</feature>
<dbReference type="InterPro" id="IPR011990">
    <property type="entry name" value="TPR-like_helical_dom_sf"/>
</dbReference>
<dbReference type="InterPro" id="IPR019734">
    <property type="entry name" value="TPR_rpt"/>
</dbReference>
<feature type="repeat" description="TPR" evidence="8">
    <location>
        <begin position="586"/>
        <end position="619"/>
    </location>
</feature>
<evidence type="ECO:0000256" key="8">
    <source>
        <dbReference type="PROSITE-ProRule" id="PRU00339"/>
    </source>
</evidence>
<evidence type="ECO:0000313" key="11">
    <source>
        <dbReference type="EMBL" id="CAF3773994.1"/>
    </source>
</evidence>
<dbReference type="EMBL" id="CAJOBE010001780">
    <property type="protein sequence ID" value="CAF3773994.1"/>
    <property type="molecule type" value="Genomic_DNA"/>
</dbReference>
<dbReference type="Pfam" id="PF13424">
    <property type="entry name" value="TPR_12"/>
    <property type="match status" value="3"/>
</dbReference>
<dbReference type="SUPFAM" id="SSF48452">
    <property type="entry name" value="TPR-like"/>
    <property type="match status" value="3"/>
</dbReference>
<gene>
    <name evidence="11" type="ORF">FNK824_LOCUS13527</name>
</gene>
<feature type="repeat" description="TPR" evidence="8">
    <location>
        <begin position="754"/>
        <end position="787"/>
    </location>
</feature>